<dbReference type="AlphaFoldDB" id="A0A923NCF1"/>
<gene>
    <name evidence="2" type="ORF">H8S84_16090</name>
</gene>
<comment type="caution">
    <text evidence="2">The sequence shown here is derived from an EMBL/GenBank/DDBJ whole genome shotgun (WGS) entry which is preliminary data.</text>
</comment>
<dbReference type="EMBL" id="JACRVF010000005">
    <property type="protein sequence ID" value="MBC5994370.1"/>
    <property type="molecule type" value="Genomic_DNA"/>
</dbReference>
<dbReference type="Gene3D" id="2.40.160.10">
    <property type="entry name" value="Porin"/>
    <property type="match status" value="1"/>
</dbReference>
<dbReference type="Proteomes" id="UP000603640">
    <property type="component" value="Unassembled WGS sequence"/>
</dbReference>
<feature type="chain" id="PRO_5037289154" evidence="1">
    <location>
        <begin position="23"/>
        <end position="468"/>
    </location>
</feature>
<dbReference type="InterPro" id="IPR023614">
    <property type="entry name" value="Porin_dom_sf"/>
</dbReference>
<evidence type="ECO:0000313" key="3">
    <source>
        <dbReference type="Proteomes" id="UP000603640"/>
    </source>
</evidence>
<sequence>MRSTFVLAVSLTALLWSGEATGQDHHTNIQHSTEASADTVKVTTVKELFTKGEVEGHVRNYFMATWNHRSLSDNYANAIGAEIAYKTATFHGFRMGFAGLFTYNLFSSNINERDPISEKHPKLELELFDIEDPENKADLDRLDELYLEYSSDWLKAKAGRFSFTSPLMNPQDTRMKPYSFQGIQVQVPLQQKGILTLAWFDHFSPRSTVEWFKAGEAIGIFSLGIDANGDPSGYPHHTQTRGVAVAGLQFKQSTRLSTDFWNYWIENVSNNSYGHAVLEVAPRVKVGVEGLYQFRVGNGGNPETKLAYFPDQQQWLAGGMLAYEPVNWHLSLNYLHTAGEGRFLFPREWGREQFFATLSRGRMEGTGKSDMVVAKVRKQWSGRFSSEAAVAKAWLPGAQDYRYNKYGATSYLGWVADLNYKPANPVLNGLSFRLLYIGRVSPGSDMPLKDMYYNTNFHNINFVTQLTF</sequence>
<keyword evidence="3" id="KW-1185">Reference proteome</keyword>
<reference evidence="2" key="1">
    <citation type="submission" date="2020-08" db="EMBL/GenBank/DDBJ databases">
        <title>Pontibacter sp. SD6 16S ribosomal RNA gene Genome sequencing and assembly.</title>
        <authorList>
            <person name="Kang M."/>
        </authorList>
    </citation>
    <scope>NUCLEOTIDE SEQUENCE</scope>
    <source>
        <strain evidence="2">SD6</strain>
    </source>
</reference>
<name>A0A923NCF1_9BACT</name>
<evidence type="ECO:0000256" key="1">
    <source>
        <dbReference type="SAM" id="SignalP"/>
    </source>
</evidence>
<protein>
    <submittedName>
        <fullName evidence="2">Porin</fullName>
    </submittedName>
</protein>
<evidence type="ECO:0000313" key="2">
    <source>
        <dbReference type="EMBL" id="MBC5994370.1"/>
    </source>
</evidence>
<keyword evidence="1" id="KW-0732">Signal</keyword>
<accession>A0A923NCF1</accession>
<feature type="signal peptide" evidence="1">
    <location>
        <begin position="1"/>
        <end position="22"/>
    </location>
</feature>
<proteinExistence type="predicted"/>
<organism evidence="2 3">
    <name type="scientific">Pontibacter cellulosilyticus</name>
    <dbReference type="NCBI Taxonomy" id="1720253"/>
    <lineage>
        <taxon>Bacteria</taxon>
        <taxon>Pseudomonadati</taxon>
        <taxon>Bacteroidota</taxon>
        <taxon>Cytophagia</taxon>
        <taxon>Cytophagales</taxon>
        <taxon>Hymenobacteraceae</taxon>
        <taxon>Pontibacter</taxon>
    </lineage>
</organism>